<dbReference type="RefSeq" id="WP_089713366.1">
    <property type="nucleotide sequence ID" value="NZ_FMAR01000010.1"/>
</dbReference>
<dbReference type="AlphaFoldDB" id="A0A1C4EWA5"/>
<protein>
    <recommendedName>
        <fullName evidence="4">TerB family tellurite resistance protein</fullName>
    </recommendedName>
</protein>
<organism evidence="2 3">
    <name type="scientific">Chitinophaga costaii</name>
    <dbReference type="NCBI Taxonomy" id="1335309"/>
    <lineage>
        <taxon>Bacteria</taxon>
        <taxon>Pseudomonadati</taxon>
        <taxon>Bacteroidota</taxon>
        <taxon>Chitinophagia</taxon>
        <taxon>Chitinophagales</taxon>
        <taxon>Chitinophagaceae</taxon>
        <taxon>Chitinophaga</taxon>
    </lineage>
</organism>
<dbReference type="STRING" id="1335309.GA0116948_11064"/>
<feature type="signal peptide" evidence="1">
    <location>
        <begin position="1"/>
        <end position="19"/>
    </location>
</feature>
<evidence type="ECO:0000313" key="3">
    <source>
        <dbReference type="Proteomes" id="UP000242818"/>
    </source>
</evidence>
<dbReference type="EMBL" id="FMAR01000010">
    <property type="protein sequence ID" value="SCC47989.1"/>
    <property type="molecule type" value="Genomic_DNA"/>
</dbReference>
<keyword evidence="1" id="KW-0732">Signal</keyword>
<keyword evidence="3" id="KW-1185">Reference proteome</keyword>
<evidence type="ECO:0008006" key="4">
    <source>
        <dbReference type="Google" id="ProtNLM"/>
    </source>
</evidence>
<dbReference type="Proteomes" id="UP000242818">
    <property type="component" value="Unassembled WGS sequence"/>
</dbReference>
<name>A0A1C4EWA5_9BACT</name>
<dbReference type="OrthoDB" id="673795at2"/>
<proteinExistence type="predicted"/>
<gene>
    <name evidence="2" type="ORF">GA0116948_11064</name>
</gene>
<feature type="chain" id="PRO_5008691442" description="TerB family tellurite resistance protein" evidence="1">
    <location>
        <begin position="20"/>
        <end position="207"/>
    </location>
</feature>
<accession>A0A1C4EWA5</accession>
<evidence type="ECO:0000313" key="2">
    <source>
        <dbReference type="EMBL" id="SCC47989.1"/>
    </source>
</evidence>
<sequence length="207" mass="23750">MKTVWVMVLTLCWSLVSPAQGFFSQKKTQTKYLLQQIAELKVYLELLKKGYSIAQKGLKTINDIKQGDFHLHDDYFTSLKTVNPQVKRMAVVANIILYQQQLMTLCKQHRAQLGRFLPGDNRAQRFYLERVESDVSISVDLLSDLVTNGKLALKDDGRIGALTDMEQQLAELYRFTQRYARESVQLMKQRQTAMGSVSLMKQLNGLP</sequence>
<reference evidence="2 3" key="1">
    <citation type="submission" date="2016-08" db="EMBL/GenBank/DDBJ databases">
        <authorList>
            <person name="Seilhamer J.J."/>
        </authorList>
    </citation>
    <scope>NUCLEOTIDE SEQUENCE [LARGE SCALE GENOMIC DNA]</scope>
    <source>
        <strain evidence="2 3">A37T2</strain>
    </source>
</reference>
<evidence type="ECO:0000256" key="1">
    <source>
        <dbReference type="SAM" id="SignalP"/>
    </source>
</evidence>